<reference evidence="1" key="1">
    <citation type="submission" date="2014-11" db="EMBL/GenBank/DDBJ databases">
        <authorList>
            <person name="Amaro Gonzalez C."/>
        </authorList>
    </citation>
    <scope>NUCLEOTIDE SEQUENCE</scope>
</reference>
<accession>A0A0E9UJ87</accession>
<proteinExistence type="predicted"/>
<organism evidence="1">
    <name type="scientific">Anguilla anguilla</name>
    <name type="common">European freshwater eel</name>
    <name type="synonym">Muraena anguilla</name>
    <dbReference type="NCBI Taxonomy" id="7936"/>
    <lineage>
        <taxon>Eukaryota</taxon>
        <taxon>Metazoa</taxon>
        <taxon>Chordata</taxon>
        <taxon>Craniata</taxon>
        <taxon>Vertebrata</taxon>
        <taxon>Euteleostomi</taxon>
        <taxon>Actinopterygii</taxon>
        <taxon>Neopterygii</taxon>
        <taxon>Teleostei</taxon>
        <taxon>Anguilliformes</taxon>
        <taxon>Anguillidae</taxon>
        <taxon>Anguilla</taxon>
    </lineage>
</organism>
<dbReference type="AlphaFoldDB" id="A0A0E9UJ87"/>
<reference evidence="1" key="2">
    <citation type="journal article" date="2015" name="Fish Shellfish Immunol.">
        <title>Early steps in the European eel (Anguilla anguilla)-Vibrio vulnificus interaction in the gills: Role of the RtxA13 toxin.</title>
        <authorList>
            <person name="Callol A."/>
            <person name="Pajuelo D."/>
            <person name="Ebbesson L."/>
            <person name="Teles M."/>
            <person name="MacKenzie S."/>
            <person name="Amaro C."/>
        </authorList>
    </citation>
    <scope>NUCLEOTIDE SEQUENCE</scope>
</reference>
<sequence>MKASTPGKTITIGKGKQWHKVRQLQNYTWKNGKDEMKKNKTKN</sequence>
<name>A0A0E9UJ87_ANGAN</name>
<dbReference type="EMBL" id="GBXM01043247">
    <property type="protein sequence ID" value="JAH65330.1"/>
    <property type="molecule type" value="Transcribed_RNA"/>
</dbReference>
<evidence type="ECO:0000313" key="1">
    <source>
        <dbReference type="EMBL" id="JAH65330.1"/>
    </source>
</evidence>
<protein>
    <submittedName>
        <fullName evidence="1">Uncharacterized protein</fullName>
    </submittedName>
</protein>